<proteinExistence type="predicted"/>
<sequence length="62" mass="7123">MSRVHLVRITVGYTVPLTISNLRLPLRSCFENDETVNNLQILAPPCTQNPTLFTIEVFWPRP</sequence>
<dbReference type="HOGENOM" id="CLU_2906250_0_0_1"/>
<dbReference type="InParanoid" id="K1QH26"/>
<evidence type="ECO:0000313" key="1">
    <source>
        <dbReference type="EMBL" id="EKC20941.1"/>
    </source>
</evidence>
<organism evidence="1">
    <name type="scientific">Magallana gigas</name>
    <name type="common">Pacific oyster</name>
    <name type="synonym">Crassostrea gigas</name>
    <dbReference type="NCBI Taxonomy" id="29159"/>
    <lineage>
        <taxon>Eukaryota</taxon>
        <taxon>Metazoa</taxon>
        <taxon>Spiralia</taxon>
        <taxon>Lophotrochozoa</taxon>
        <taxon>Mollusca</taxon>
        <taxon>Bivalvia</taxon>
        <taxon>Autobranchia</taxon>
        <taxon>Pteriomorphia</taxon>
        <taxon>Ostreida</taxon>
        <taxon>Ostreoidea</taxon>
        <taxon>Ostreidae</taxon>
        <taxon>Magallana</taxon>
    </lineage>
</organism>
<accession>K1QH26</accession>
<reference evidence="1" key="1">
    <citation type="journal article" date="2012" name="Nature">
        <title>The oyster genome reveals stress adaptation and complexity of shell formation.</title>
        <authorList>
            <person name="Zhang G."/>
            <person name="Fang X."/>
            <person name="Guo X."/>
            <person name="Li L."/>
            <person name="Luo R."/>
            <person name="Xu F."/>
            <person name="Yang P."/>
            <person name="Zhang L."/>
            <person name="Wang X."/>
            <person name="Qi H."/>
            <person name="Xiong Z."/>
            <person name="Que H."/>
            <person name="Xie Y."/>
            <person name="Holland P.W."/>
            <person name="Paps J."/>
            <person name="Zhu Y."/>
            <person name="Wu F."/>
            <person name="Chen Y."/>
            <person name="Wang J."/>
            <person name="Peng C."/>
            <person name="Meng J."/>
            <person name="Yang L."/>
            <person name="Liu J."/>
            <person name="Wen B."/>
            <person name="Zhang N."/>
            <person name="Huang Z."/>
            <person name="Zhu Q."/>
            <person name="Feng Y."/>
            <person name="Mount A."/>
            <person name="Hedgecock D."/>
            <person name="Xu Z."/>
            <person name="Liu Y."/>
            <person name="Domazet-Loso T."/>
            <person name="Du Y."/>
            <person name="Sun X."/>
            <person name="Zhang S."/>
            <person name="Liu B."/>
            <person name="Cheng P."/>
            <person name="Jiang X."/>
            <person name="Li J."/>
            <person name="Fan D."/>
            <person name="Wang W."/>
            <person name="Fu W."/>
            <person name="Wang T."/>
            <person name="Wang B."/>
            <person name="Zhang J."/>
            <person name="Peng Z."/>
            <person name="Li Y."/>
            <person name="Li N."/>
            <person name="Wang J."/>
            <person name="Chen M."/>
            <person name="He Y."/>
            <person name="Tan F."/>
            <person name="Song X."/>
            <person name="Zheng Q."/>
            <person name="Huang R."/>
            <person name="Yang H."/>
            <person name="Du X."/>
            <person name="Chen L."/>
            <person name="Yang M."/>
            <person name="Gaffney P.M."/>
            <person name="Wang S."/>
            <person name="Luo L."/>
            <person name="She Z."/>
            <person name="Ming Y."/>
            <person name="Huang W."/>
            <person name="Zhang S."/>
            <person name="Huang B."/>
            <person name="Zhang Y."/>
            <person name="Qu T."/>
            <person name="Ni P."/>
            <person name="Miao G."/>
            <person name="Wang J."/>
            <person name="Wang Q."/>
            <person name="Steinberg C.E."/>
            <person name="Wang H."/>
            <person name="Li N."/>
            <person name="Qian L."/>
            <person name="Zhang G."/>
            <person name="Li Y."/>
            <person name="Yang H."/>
            <person name="Liu X."/>
            <person name="Wang J."/>
            <person name="Yin Y."/>
            <person name="Wang J."/>
        </authorList>
    </citation>
    <scope>NUCLEOTIDE SEQUENCE [LARGE SCALE GENOMIC DNA]</scope>
    <source>
        <strain evidence="1">05x7-T-G4-1.051#20</strain>
    </source>
</reference>
<dbReference type="AlphaFoldDB" id="K1QH26"/>
<name>K1QH26_MAGGI</name>
<dbReference type="EMBL" id="JH815749">
    <property type="protein sequence ID" value="EKC20941.1"/>
    <property type="molecule type" value="Genomic_DNA"/>
</dbReference>
<protein>
    <submittedName>
        <fullName evidence="1">Uncharacterized protein</fullName>
    </submittedName>
</protein>
<gene>
    <name evidence="1" type="ORF">CGI_10005016</name>
</gene>